<dbReference type="PRINTS" id="PR00766">
    <property type="entry name" value="CUDAOXIDASE"/>
</dbReference>
<comment type="cofactor">
    <cofactor evidence="6">
        <name>Cu cation</name>
        <dbReference type="ChEBI" id="CHEBI:23378"/>
    </cofactor>
    <text evidence="6">Contains 1 topaquinone per subunit.</text>
</comment>
<evidence type="ECO:0000259" key="9">
    <source>
        <dbReference type="Pfam" id="PF02728"/>
    </source>
</evidence>
<organism evidence="10 11">
    <name type="scientific">Eleginops maclovinus</name>
    <name type="common">Patagonian blennie</name>
    <name type="synonym">Eleginus maclovinus</name>
    <dbReference type="NCBI Taxonomy" id="56733"/>
    <lineage>
        <taxon>Eukaryota</taxon>
        <taxon>Metazoa</taxon>
        <taxon>Chordata</taxon>
        <taxon>Craniata</taxon>
        <taxon>Vertebrata</taxon>
        <taxon>Euteleostomi</taxon>
        <taxon>Actinopterygii</taxon>
        <taxon>Neopterygii</taxon>
        <taxon>Teleostei</taxon>
        <taxon>Neoteleostei</taxon>
        <taxon>Acanthomorphata</taxon>
        <taxon>Eupercaria</taxon>
        <taxon>Perciformes</taxon>
        <taxon>Notothenioidei</taxon>
        <taxon>Eleginopidae</taxon>
        <taxon>Eleginops</taxon>
    </lineage>
</organism>
<feature type="domain" description="Copper amine oxidase catalytic" evidence="8">
    <location>
        <begin position="123"/>
        <end position="186"/>
    </location>
</feature>
<keyword evidence="3 6" id="KW-0801">TPQ</keyword>
<evidence type="ECO:0000256" key="6">
    <source>
        <dbReference type="RuleBase" id="RU000672"/>
    </source>
</evidence>
<feature type="domain" description="Copper amine oxidase N3-terminal" evidence="9">
    <location>
        <begin position="28"/>
        <end position="79"/>
    </location>
</feature>
<keyword evidence="11" id="KW-1185">Reference proteome</keyword>
<comment type="PTM">
    <text evidence="6">Topaquinone (TPQ) is generated by copper-dependent autoxidation of a specific tyrosyl residue.</text>
</comment>
<evidence type="ECO:0000256" key="7">
    <source>
        <dbReference type="SAM" id="SignalP"/>
    </source>
</evidence>
<dbReference type="Pfam" id="PF01179">
    <property type="entry name" value="Cu_amine_oxid"/>
    <property type="match status" value="1"/>
</dbReference>
<keyword evidence="5 6" id="KW-0186">Copper</keyword>
<dbReference type="Proteomes" id="UP001346869">
    <property type="component" value="Unassembled WGS sequence"/>
</dbReference>
<dbReference type="PANTHER" id="PTHR10638">
    <property type="entry name" value="COPPER AMINE OXIDASE"/>
    <property type="match status" value="1"/>
</dbReference>
<dbReference type="InterPro" id="IPR015798">
    <property type="entry name" value="Cu_amine_oxidase_C"/>
</dbReference>
<evidence type="ECO:0000256" key="1">
    <source>
        <dbReference type="ARBA" id="ARBA00007983"/>
    </source>
</evidence>
<sequence>MHLLISTLLLDSFGIDLSANYAYYENMPSGVKSGERQTWFALCRNEEGFCINPVGLEILCNHQSTDYQSWLVLKVLYNGQYFDSILDLKQQYEAGTVQKIIYKPVPNYAALKSKNKPTGNGPQQFYVQGERFSIKNNHIAYLDWSFAFGLSPLRGMRVFDVRLRRERIIFELTIQEAIFSLWVRHPKSHAHQIP</sequence>
<reference evidence="10 11" key="2">
    <citation type="journal article" date="2023" name="Mol. Biol. Evol.">
        <title>Genomics of Secondarily Temperate Adaptation in the Only Non-Antarctic Icefish.</title>
        <authorList>
            <person name="Rivera-Colon A.G."/>
            <person name="Rayamajhi N."/>
            <person name="Minhas B.F."/>
            <person name="Madrigal G."/>
            <person name="Bilyk K.T."/>
            <person name="Yoon V."/>
            <person name="Hune M."/>
            <person name="Gregory S."/>
            <person name="Cheng C.H.C."/>
            <person name="Catchen J.M."/>
        </authorList>
    </citation>
    <scope>NUCLEOTIDE SEQUENCE [LARGE SCALE GENOMIC DNA]</scope>
    <source>
        <strain evidence="10">JMC-PN-2008</strain>
    </source>
</reference>
<dbReference type="EC" id="1.4.3.-" evidence="6"/>
<dbReference type="GO" id="GO:0009308">
    <property type="term" value="P:amine metabolic process"/>
    <property type="evidence" value="ECO:0007669"/>
    <property type="project" value="UniProtKB-UniRule"/>
</dbReference>
<feature type="chain" id="PRO_5042905576" description="Amine oxidase" evidence="7">
    <location>
        <begin position="19"/>
        <end position="194"/>
    </location>
</feature>
<dbReference type="InterPro" id="IPR000269">
    <property type="entry name" value="Cu_amine_oxidase"/>
</dbReference>
<accession>A0AAN7X7F0</accession>
<feature type="signal peptide" evidence="7">
    <location>
        <begin position="1"/>
        <end position="18"/>
    </location>
</feature>
<evidence type="ECO:0000256" key="2">
    <source>
        <dbReference type="ARBA" id="ARBA00022723"/>
    </source>
</evidence>
<dbReference type="AlphaFoldDB" id="A0AAN7X7F0"/>
<dbReference type="Pfam" id="PF02728">
    <property type="entry name" value="Cu_amine_oxidN3"/>
    <property type="match status" value="1"/>
</dbReference>
<evidence type="ECO:0000256" key="3">
    <source>
        <dbReference type="ARBA" id="ARBA00022772"/>
    </source>
</evidence>
<dbReference type="GO" id="GO:0048038">
    <property type="term" value="F:quinone binding"/>
    <property type="evidence" value="ECO:0007669"/>
    <property type="project" value="InterPro"/>
</dbReference>
<evidence type="ECO:0000259" key="8">
    <source>
        <dbReference type="Pfam" id="PF01179"/>
    </source>
</evidence>
<dbReference type="EMBL" id="JAUZQC010000017">
    <property type="protein sequence ID" value="KAK5855645.1"/>
    <property type="molecule type" value="Genomic_DNA"/>
</dbReference>
<dbReference type="InterPro" id="IPR015802">
    <property type="entry name" value="Cu_amine_oxidase_N3"/>
</dbReference>
<name>A0AAN7X7F0_ELEMC</name>
<reference evidence="10 11" key="1">
    <citation type="journal article" date="2023" name="Genes (Basel)">
        <title>Chromosome-Level Genome Assembly and Circadian Gene Repertoire of the Patagonia Blennie Eleginops maclovinus-The Closest Ancestral Proxy of Antarctic Cryonotothenioids.</title>
        <authorList>
            <person name="Cheng C.C."/>
            <person name="Rivera-Colon A.G."/>
            <person name="Minhas B.F."/>
            <person name="Wilson L."/>
            <person name="Rayamajhi N."/>
            <person name="Vargas-Chacoff L."/>
            <person name="Catchen J.M."/>
        </authorList>
    </citation>
    <scope>NUCLEOTIDE SEQUENCE [LARGE SCALE GENOMIC DNA]</scope>
    <source>
        <strain evidence="10">JMC-PN-2008</strain>
    </source>
</reference>
<dbReference type="InterPro" id="IPR036460">
    <property type="entry name" value="Cu_amine_oxidase_C_sf"/>
</dbReference>
<comment type="similarity">
    <text evidence="1 6">Belongs to the copper/topaquinone oxidase family.</text>
</comment>
<dbReference type="GO" id="GO:0005507">
    <property type="term" value="F:copper ion binding"/>
    <property type="evidence" value="ECO:0007669"/>
    <property type="project" value="InterPro"/>
</dbReference>
<gene>
    <name evidence="10" type="ORF">PBY51_007303</name>
</gene>
<dbReference type="Gene3D" id="3.10.450.40">
    <property type="match status" value="1"/>
</dbReference>
<dbReference type="InterPro" id="IPR016182">
    <property type="entry name" value="Cu_amine_oxidase_N-reg"/>
</dbReference>
<protein>
    <recommendedName>
        <fullName evidence="6">Amine oxidase</fullName>
        <ecNumber evidence="6">1.4.3.-</ecNumber>
    </recommendedName>
</protein>
<evidence type="ECO:0000313" key="10">
    <source>
        <dbReference type="EMBL" id="KAK5855645.1"/>
    </source>
</evidence>
<proteinExistence type="inferred from homology"/>
<dbReference type="SUPFAM" id="SSF49998">
    <property type="entry name" value="Amine oxidase catalytic domain"/>
    <property type="match status" value="1"/>
</dbReference>
<dbReference type="PANTHER" id="PTHR10638:SF4">
    <property type="entry name" value="RETINA-SPECIFIC COPPER AMINE OXIDASE"/>
    <property type="match status" value="1"/>
</dbReference>
<dbReference type="GO" id="GO:0008131">
    <property type="term" value="F:primary methylamine oxidase activity"/>
    <property type="evidence" value="ECO:0007669"/>
    <property type="project" value="InterPro"/>
</dbReference>
<evidence type="ECO:0000313" key="11">
    <source>
        <dbReference type="Proteomes" id="UP001346869"/>
    </source>
</evidence>
<keyword evidence="7" id="KW-0732">Signal</keyword>
<evidence type="ECO:0000256" key="4">
    <source>
        <dbReference type="ARBA" id="ARBA00023002"/>
    </source>
</evidence>
<dbReference type="GO" id="GO:0005886">
    <property type="term" value="C:plasma membrane"/>
    <property type="evidence" value="ECO:0007669"/>
    <property type="project" value="TreeGrafter"/>
</dbReference>
<evidence type="ECO:0000256" key="5">
    <source>
        <dbReference type="ARBA" id="ARBA00023008"/>
    </source>
</evidence>
<dbReference type="Gene3D" id="2.70.98.20">
    <property type="entry name" value="Copper amine oxidase, catalytic domain"/>
    <property type="match status" value="1"/>
</dbReference>
<keyword evidence="2 6" id="KW-0479">Metal-binding</keyword>
<comment type="caution">
    <text evidence="10">The sequence shown here is derived from an EMBL/GenBank/DDBJ whole genome shotgun (WGS) entry which is preliminary data.</text>
</comment>
<dbReference type="SUPFAM" id="SSF54416">
    <property type="entry name" value="Amine oxidase N-terminal region"/>
    <property type="match status" value="1"/>
</dbReference>
<keyword evidence="4 6" id="KW-0560">Oxidoreductase</keyword>